<organism evidence="1 2">
    <name type="scientific">Paramuricea clavata</name>
    <name type="common">Red gorgonian</name>
    <name type="synonym">Violescent sea-whip</name>
    <dbReference type="NCBI Taxonomy" id="317549"/>
    <lineage>
        <taxon>Eukaryota</taxon>
        <taxon>Metazoa</taxon>
        <taxon>Cnidaria</taxon>
        <taxon>Anthozoa</taxon>
        <taxon>Octocorallia</taxon>
        <taxon>Malacalcyonacea</taxon>
        <taxon>Plexauridae</taxon>
        <taxon>Paramuricea</taxon>
    </lineage>
</organism>
<dbReference type="Proteomes" id="UP001152795">
    <property type="component" value="Unassembled WGS sequence"/>
</dbReference>
<dbReference type="EMBL" id="CACRXK020002627">
    <property type="protein sequence ID" value="CAB3995248.1"/>
    <property type="molecule type" value="Genomic_DNA"/>
</dbReference>
<dbReference type="AlphaFoldDB" id="A0A6S7GT83"/>
<accession>A0A6S7GT83</accession>
<evidence type="ECO:0000313" key="1">
    <source>
        <dbReference type="EMBL" id="CAB3995248.1"/>
    </source>
</evidence>
<protein>
    <submittedName>
        <fullName evidence="1">Uncharacterized protein</fullName>
    </submittedName>
</protein>
<proteinExistence type="predicted"/>
<name>A0A6S7GT83_PARCT</name>
<gene>
    <name evidence="1" type="ORF">PACLA_8A066889</name>
</gene>
<comment type="caution">
    <text evidence="1">The sequence shown here is derived from an EMBL/GenBank/DDBJ whole genome shotgun (WGS) entry which is preliminary data.</text>
</comment>
<sequence>MQIEHTFKDCKPCQLKFNNIQALFPIKSNRFPNLLKENNLDAANKAIEVRLPNQTHINSSTTLREAGEAAKSLYNQVNPTFEKITGHSLVKALTKVKDLNIEKKKIIS</sequence>
<keyword evidence="2" id="KW-1185">Reference proteome</keyword>
<reference evidence="1" key="1">
    <citation type="submission" date="2020-04" db="EMBL/GenBank/DDBJ databases">
        <authorList>
            <person name="Alioto T."/>
            <person name="Alioto T."/>
            <person name="Gomez Garrido J."/>
        </authorList>
    </citation>
    <scope>NUCLEOTIDE SEQUENCE</scope>
    <source>
        <strain evidence="1">A484AB</strain>
    </source>
</reference>
<evidence type="ECO:0000313" key="2">
    <source>
        <dbReference type="Proteomes" id="UP001152795"/>
    </source>
</evidence>